<keyword evidence="3" id="KW-0378">Hydrolase</keyword>
<feature type="transmembrane region" description="Helical" evidence="1">
    <location>
        <begin position="666"/>
        <end position="688"/>
    </location>
</feature>
<feature type="transmembrane region" description="Helical" evidence="1">
    <location>
        <begin position="765"/>
        <end position="786"/>
    </location>
</feature>
<evidence type="ECO:0000313" key="3">
    <source>
        <dbReference type="EMBL" id="HFM99439.1"/>
    </source>
</evidence>
<dbReference type="GO" id="GO:0008237">
    <property type="term" value="F:metallopeptidase activity"/>
    <property type="evidence" value="ECO:0007669"/>
    <property type="project" value="UniProtKB-KW"/>
</dbReference>
<protein>
    <submittedName>
        <fullName evidence="3">CPBP family intramembrane metalloprotease</fullName>
    </submittedName>
</protein>
<accession>A0A7C3PHA4</accession>
<dbReference type="AlphaFoldDB" id="A0A7C3PHA4"/>
<keyword evidence="1" id="KW-0472">Membrane</keyword>
<dbReference type="GO" id="GO:0004175">
    <property type="term" value="F:endopeptidase activity"/>
    <property type="evidence" value="ECO:0007669"/>
    <property type="project" value="UniProtKB-ARBA"/>
</dbReference>
<feature type="transmembrane region" description="Helical" evidence="1">
    <location>
        <begin position="792"/>
        <end position="813"/>
    </location>
</feature>
<feature type="domain" description="CAAX prenyl protease 2/Lysostaphin resistance protein A-like" evidence="2">
    <location>
        <begin position="698"/>
        <end position="802"/>
    </location>
</feature>
<dbReference type="GO" id="GO:0080120">
    <property type="term" value="P:CAAX-box protein maturation"/>
    <property type="evidence" value="ECO:0007669"/>
    <property type="project" value="UniProtKB-ARBA"/>
</dbReference>
<keyword evidence="3" id="KW-0482">Metalloprotease</keyword>
<reference evidence="3" key="1">
    <citation type="journal article" date="2020" name="mSystems">
        <title>Genome- and Community-Level Interaction Insights into Carbon Utilization and Element Cycling Functions of Hydrothermarchaeota in Hydrothermal Sediment.</title>
        <authorList>
            <person name="Zhou Z."/>
            <person name="Liu Y."/>
            <person name="Xu W."/>
            <person name="Pan J."/>
            <person name="Luo Z.H."/>
            <person name="Li M."/>
        </authorList>
    </citation>
    <scope>NUCLEOTIDE SEQUENCE [LARGE SCALE GENOMIC DNA]</scope>
    <source>
        <strain evidence="3">SpSt-418</strain>
    </source>
</reference>
<dbReference type="InterPro" id="IPR003675">
    <property type="entry name" value="Rce1/LyrA-like_dom"/>
</dbReference>
<comment type="caution">
    <text evidence="3">The sequence shown here is derived from an EMBL/GenBank/DDBJ whole genome shotgun (WGS) entry which is preliminary data.</text>
</comment>
<feature type="transmembrane region" description="Helical" evidence="1">
    <location>
        <begin position="700"/>
        <end position="723"/>
    </location>
</feature>
<proteinExistence type="predicted"/>
<dbReference type="Pfam" id="PF02517">
    <property type="entry name" value="Rce1-like"/>
    <property type="match status" value="1"/>
</dbReference>
<dbReference type="GO" id="GO:0006508">
    <property type="term" value="P:proteolysis"/>
    <property type="evidence" value="ECO:0007669"/>
    <property type="project" value="UniProtKB-KW"/>
</dbReference>
<organism evidence="3">
    <name type="scientific">Oscillatoriales cyanobacterium SpSt-418</name>
    <dbReference type="NCBI Taxonomy" id="2282169"/>
    <lineage>
        <taxon>Bacteria</taxon>
        <taxon>Bacillati</taxon>
        <taxon>Cyanobacteriota</taxon>
        <taxon>Cyanophyceae</taxon>
        <taxon>Oscillatoriophycideae</taxon>
        <taxon>Oscillatoriales</taxon>
    </lineage>
</organism>
<name>A0A7C3PHA4_9CYAN</name>
<evidence type="ECO:0000259" key="2">
    <source>
        <dbReference type="Pfam" id="PF02517"/>
    </source>
</evidence>
<feature type="transmembrane region" description="Helical" evidence="1">
    <location>
        <begin position="735"/>
        <end position="753"/>
    </location>
</feature>
<sequence length="828" mass="91678">MICAIVATIFLSTSAGHTWESHYAITGRAPFNQPEYYPIQQTLSGELYRPVGDWVGRLILPDPQAAESDWVWMQVYHAPAAAADLIGQKIRLEWSQDAAVQKYVAAVTQSVKFTPAVEANLGTTGNLYPERLNGRARVGPLQAIAGARPKDDVIVSLTKANRPRLASYNVLQIEAEPRLETGRYYTLVKILGTVKSNPPKFVPTACPGQSPCPSELFQVQHYNNATGQFDGIKEIVRIPQQPVDGFGVYASTPRELEISPAGSAGWYLYGAQDKTGLFTVQAIKPRSLFQLQPQQVLFEQAQGLDLISYQNWKDTDQKKGTIETRLVDTTAKTSEDAIAGWQAGDRALVMHLFGGRGGRSGEGAMMGTVTGHFSYGIAEVVRDPFTQELQFDLNYQQVYATNIEGFIAGTNTWTNYMGNLQRGWMGTRPVSDVLVKLDAIAQDYDFGGTRLSPLTELDRQLSIITARYRTGDGTGAANVTPATSCVQDSNQALFLTIQQIRETVEASPAIQQWWSSHPADPTVKRFERLIALGEDLQTQLIPLGIVRPDWQTNAAILSGASTEQREFSRTAPDGTQNVVSALASWRTILPRQAQDDLSVLFLKHGAQLWFLRTNQVGGNNPDITPIAPTQAFGLWTLPGTEIPIVSVLFTRVFGAVKLPNQWEWNVTLWALLGYSLVALPLGFALRFLQFKPWRTVRWQYLIAAIRWCFLPAVVEEFIFRVLLLPSPRAAVTEQIWFIWAIAGLILFVAFYPFKAITLQKTGNPCFFNPVFLILVGWLGVACTITYLLTGSLLAITLLHGVVFLVWITLLGGAEKLNQKPQKPQLSAM</sequence>
<evidence type="ECO:0000256" key="1">
    <source>
        <dbReference type="SAM" id="Phobius"/>
    </source>
</evidence>
<keyword evidence="3" id="KW-0645">Protease</keyword>
<dbReference type="EMBL" id="DSRU01000245">
    <property type="protein sequence ID" value="HFM99439.1"/>
    <property type="molecule type" value="Genomic_DNA"/>
</dbReference>
<keyword evidence="1" id="KW-1133">Transmembrane helix</keyword>
<gene>
    <name evidence="3" type="ORF">ENR64_17085</name>
</gene>
<keyword evidence="1" id="KW-0812">Transmembrane</keyword>